<protein>
    <submittedName>
        <fullName evidence="9">DHA2 family efflux MFS transporter permease subunit</fullName>
    </submittedName>
</protein>
<evidence type="ECO:0000313" key="9">
    <source>
        <dbReference type="EMBL" id="GAA3582563.1"/>
    </source>
</evidence>
<accession>A0ABP6YF54</accession>
<name>A0ABP6YF54_9ACTN</name>
<feature type="transmembrane region" description="Helical" evidence="7">
    <location>
        <begin position="43"/>
        <end position="63"/>
    </location>
</feature>
<dbReference type="PROSITE" id="PS50850">
    <property type="entry name" value="MFS"/>
    <property type="match status" value="1"/>
</dbReference>
<keyword evidence="3" id="KW-1003">Cell membrane</keyword>
<evidence type="ECO:0000259" key="8">
    <source>
        <dbReference type="PROSITE" id="PS50850"/>
    </source>
</evidence>
<dbReference type="PRINTS" id="PR01036">
    <property type="entry name" value="TCRTETB"/>
</dbReference>
<dbReference type="RefSeq" id="WP_344846357.1">
    <property type="nucleotide sequence ID" value="NZ_BAABAA010000009.1"/>
</dbReference>
<feature type="transmembrane region" description="Helical" evidence="7">
    <location>
        <begin position="162"/>
        <end position="181"/>
    </location>
</feature>
<dbReference type="EMBL" id="BAABAA010000009">
    <property type="protein sequence ID" value="GAA3582563.1"/>
    <property type="molecule type" value="Genomic_DNA"/>
</dbReference>
<evidence type="ECO:0000256" key="1">
    <source>
        <dbReference type="ARBA" id="ARBA00004651"/>
    </source>
</evidence>
<feature type="domain" description="Major facilitator superfamily (MFS) profile" evidence="8">
    <location>
        <begin position="8"/>
        <end position="451"/>
    </location>
</feature>
<comment type="subcellular location">
    <subcellularLocation>
        <location evidence="1">Cell membrane</location>
        <topology evidence="1">Multi-pass membrane protein</topology>
    </subcellularLocation>
</comment>
<comment type="caution">
    <text evidence="9">The sequence shown here is derived from an EMBL/GenBank/DDBJ whole genome shotgun (WGS) entry which is preliminary data.</text>
</comment>
<dbReference type="PANTHER" id="PTHR42718">
    <property type="entry name" value="MAJOR FACILITATOR SUPERFAMILY MULTIDRUG TRANSPORTER MFSC"/>
    <property type="match status" value="1"/>
</dbReference>
<dbReference type="InterPro" id="IPR036259">
    <property type="entry name" value="MFS_trans_sf"/>
</dbReference>
<feature type="transmembrane region" description="Helical" evidence="7">
    <location>
        <begin position="357"/>
        <end position="379"/>
    </location>
</feature>
<feature type="transmembrane region" description="Helical" evidence="7">
    <location>
        <begin position="426"/>
        <end position="447"/>
    </location>
</feature>
<proteinExistence type="predicted"/>
<feature type="transmembrane region" description="Helical" evidence="7">
    <location>
        <begin position="106"/>
        <end position="124"/>
    </location>
</feature>
<dbReference type="InterPro" id="IPR020846">
    <property type="entry name" value="MFS_dom"/>
</dbReference>
<gene>
    <name evidence="9" type="ORF">GCM10022235_61200</name>
</gene>
<feature type="transmembrane region" description="Helical" evidence="7">
    <location>
        <begin position="219"/>
        <end position="241"/>
    </location>
</feature>
<evidence type="ECO:0000256" key="3">
    <source>
        <dbReference type="ARBA" id="ARBA00022475"/>
    </source>
</evidence>
<evidence type="ECO:0000256" key="6">
    <source>
        <dbReference type="ARBA" id="ARBA00023136"/>
    </source>
</evidence>
<sequence length="462" mass="46042">MRENKWLVLGLLAFVQFMLVVDITVVQIALPSIGSDLGLGRQSLTWVVTTYTLVFGGLMILGGRLADVLGARRTLLAGLVIFTLASATSGLAGSAAVLIAGRAAQGLGAALLSPAALAIVTTTFHDRDRSRALGIWAAIGGAGAAAGVLLGGLLTAGPGWQWVFYVNVPIGVAVLVLLPQLVPAQAGAGRAPIDLPGALLVTAATALLIYGLVNAGEDGWGAASTLGVLAAAALSYGLFLLVEARTATPLMDLRTMGRRPVVSGMFLMLVATGLLLGLFFLTSPLLQEVRGYSALETGLVFLPVALAITGGAQVGGHLIGRVGGRAVAAGSFLVTALGAALLTQVGDSVWTGVLPGFLLAAFGVGPLFVTAMTTTMANVPTAEAGVASGVVTTFHELGGSIGVAVMSTVAAASFAGPAVVSTDGFSTGYAVCAIAAAVSGVIALLLVPAGKALVVAGHGHGH</sequence>
<feature type="transmembrane region" description="Helical" evidence="7">
    <location>
        <begin position="400"/>
        <end position="420"/>
    </location>
</feature>
<evidence type="ECO:0000256" key="5">
    <source>
        <dbReference type="ARBA" id="ARBA00022989"/>
    </source>
</evidence>
<keyword evidence="6 7" id="KW-0472">Membrane</keyword>
<dbReference type="Proteomes" id="UP001501222">
    <property type="component" value="Unassembled WGS sequence"/>
</dbReference>
<feature type="transmembrane region" description="Helical" evidence="7">
    <location>
        <begin position="261"/>
        <end position="280"/>
    </location>
</feature>
<keyword evidence="5 7" id="KW-1133">Transmembrane helix</keyword>
<dbReference type="Pfam" id="PF07690">
    <property type="entry name" value="MFS_1"/>
    <property type="match status" value="1"/>
</dbReference>
<organism evidence="9 10">
    <name type="scientific">Kribbella ginsengisoli</name>
    <dbReference type="NCBI Taxonomy" id="363865"/>
    <lineage>
        <taxon>Bacteria</taxon>
        <taxon>Bacillati</taxon>
        <taxon>Actinomycetota</taxon>
        <taxon>Actinomycetes</taxon>
        <taxon>Propionibacteriales</taxon>
        <taxon>Kribbellaceae</taxon>
        <taxon>Kribbella</taxon>
    </lineage>
</organism>
<evidence type="ECO:0000313" key="10">
    <source>
        <dbReference type="Proteomes" id="UP001501222"/>
    </source>
</evidence>
<dbReference type="SUPFAM" id="SSF103473">
    <property type="entry name" value="MFS general substrate transporter"/>
    <property type="match status" value="1"/>
</dbReference>
<dbReference type="Gene3D" id="1.20.1250.20">
    <property type="entry name" value="MFS general substrate transporter like domains"/>
    <property type="match status" value="1"/>
</dbReference>
<evidence type="ECO:0000256" key="2">
    <source>
        <dbReference type="ARBA" id="ARBA00022448"/>
    </source>
</evidence>
<dbReference type="CDD" id="cd17321">
    <property type="entry name" value="MFS_MMR_MDR_like"/>
    <property type="match status" value="1"/>
</dbReference>
<feature type="transmembrane region" description="Helical" evidence="7">
    <location>
        <begin position="326"/>
        <end position="345"/>
    </location>
</feature>
<keyword evidence="10" id="KW-1185">Reference proteome</keyword>
<feature type="transmembrane region" description="Helical" evidence="7">
    <location>
        <begin position="136"/>
        <end position="156"/>
    </location>
</feature>
<feature type="transmembrane region" description="Helical" evidence="7">
    <location>
        <begin position="300"/>
        <end position="319"/>
    </location>
</feature>
<feature type="transmembrane region" description="Helical" evidence="7">
    <location>
        <begin position="75"/>
        <end position="100"/>
    </location>
</feature>
<reference evidence="10" key="1">
    <citation type="journal article" date="2019" name="Int. J. Syst. Evol. Microbiol.">
        <title>The Global Catalogue of Microorganisms (GCM) 10K type strain sequencing project: providing services to taxonomists for standard genome sequencing and annotation.</title>
        <authorList>
            <consortium name="The Broad Institute Genomics Platform"/>
            <consortium name="The Broad Institute Genome Sequencing Center for Infectious Disease"/>
            <person name="Wu L."/>
            <person name="Ma J."/>
        </authorList>
    </citation>
    <scope>NUCLEOTIDE SEQUENCE [LARGE SCALE GENOMIC DNA]</scope>
    <source>
        <strain evidence="10">JCM 16928</strain>
    </source>
</reference>
<feature type="transmembrane region" description="Helical" evidence="7">
    <location>
        <begin position="7"/>
        <end position="31"/>
    </location>
</feature>
<dbReference type="PANTHER" id="PTHR42718:SF46">
    <property type="entry name" value="BLR6921 PROTEIN"/>
    <property type="match status" value="1"/>
</dbReference>
<dbReference type="Gene3D" id="1.20.1720.10">
    <property type="entry name" value="Multidrug resistance protein D"/>
    <property type="match status" value="1"/>
</dbReference>
<evidence type="ECO:0000256" key="7">
    <source>
        <dbReference type="SAM" id="Phobius"/>
    </source>
</evidence>
<dbReference type="InterPro" id="IPR011701">
    <property type="entry name" value="MFS"/>
</dbReference>
<keyword evidence="2" id="KW-0813">Transport</keyword>
<evidence type="ECO:0000256" key="4">
    <source>
        <dbReference type="ARBA" id="ARBA00022692"/>
    </source>
</evidence>
<keyword evidence="4 7" id="KW-0812">Transmembrane</keyword>
<feature type="transmembrane region" description="Helical" evidence="7">
    <location>
        <begin position="193"/>
        <end position="213"/>
    </location>
</feature>